<dbReference type="Proteomes" id="UP000244073">
    <property type="component" value="Unassembled WGS sequence"/>
</dbReference>
<keyword evidence="1" id="KW-0472">Membrane</keyword>
<organism evidence="2 3">
    <name type="scientific">Aspergillus ochraceoroseus IBT 24754</name>
    <dbReference type="NCBI Taxonomy" id="1392256"/>
    <lineage>
        <taxon>Eukaryota</taxon>
        <taxon>Fungi</taxon>
        <taxon>Dikarya</taxon>
        <taxon>Ascomycota</taxon>
        <taxon>Pezizomycotina</taxon>
        <taxon>Eurotiomycetes</taxon>
        <taxon>Eurotiomycetidae</taxon>
        <taxon>Eurotiales</taxon>
        <taxon>Aspergillaceae</taxon>
        <taxon>Aspergillus</taxon>
        <taxon>Aspergillus subgen. Nidulantes</taxon>
    </lineage>
</organism>
<evidence type="ECO:0000313" key="3">
    <source>
        <dbReference type="Proteomes" id="UP000244073"/>
    </source>
</evidence>
<keyword evidence="1" id="KW-0812">Transmembrane</keyword>
<evidence type="ECO:0000313" key="2">
    <source>
        <dbReference type="EMBL" id="PTU22140.1"/>
    </source>
</evidence>
<dbReference type="RefSeq" id="XP_040753532.1">
    <property type="nucleotide sequence ID" value="XM_040892602.1"/>
</dbReference>
<gene>
    <name evidence="2" type="ORF">P175DRAFT_0213205</name>
</gene>
<dbReference type="GeneID" id="63809484"/>
<name>A0A2T5M0T7_9EURO</name>
<evidence type="ECO:0000256" key="1">
    <source>
        <dbReference type="SAM" id="Phobius"/>
    </source>
</evidence>
<dbReference type="AlphaFoldDB" id="A0A2T5M0T7"/>
<feature type="transmembrane region" description="Helical" evidence="1">
    <location>
        <begin position="6"/>
        <end position="29"/>
    </location>
</feature>
<reference evidence="2 3" key="1">
    <citation type="journal article" date="2018" name="Proc. Natl. Acad. Sci. U.S.A.">
        <title>Linking secondary metabolites to gene clusters through genome sequencing of six diverse Aspergillus species.</title>
        <authorList>
            <person name="Kaerboelling I."/>
            <person name="Vesth T.C."/>
            <person name="Frisvad J.C."/>
            <person name="Nybo J.L."/>
            <person name="Theobald S."/>
            <person name="Kuo A."/>
            <person name="Bowyer P."/>
            <person name="Matsuda Y."/>
            <person name="Mondo S."/>
            <person name="Lyhne E.K."/>
            <person name="Kogle M.E."/>
            <person name="Clum A."/>
            <person name="Lipzen A."/>
            <person name="Salamov A."/>
            <person name="Ngan C.Y."/>
            <person name="Daum C."/>
            <person name="Chiniquy J."/>
            <person name="Barry K."/>
            <person name="LaButti K."/>
            <person name="Haridas S."/>
            <person name="Simmons B.A."/>
            <person name="Magnuson J.K."/>
            <person name="Mortensen U.H."/>
            <person name="Larsen T.O."/>
            <person name="Grigoriev I.V."/>
            <person name="Baker S.E."/>
            <person name="Andersen M.R."/>
        </authorList>
    </citation>
    <scope>NUCLEOTIDE SEQUENCE [LARGE SCALE GENOMIC DNA]</scope>
    <source>
        <strain evidence="2 3">IBT 24754</strain>
    </source>
</reference>
<accession>A0A2T5M0T7</accession>
<dbReference type="VEuPathDB" id="FungiDB:P175DRAFT_0213205"/>
<dbReference type="EMBL" id="MSFN02000003">
    <property type="protein sequence ID" value="PTU22140.1"/>
    <property type="molecule type" value="Genomic_DNA"/>
</dbReference>
<keyword evidence="1" id="KW-1133">Transmembrane helix</keyword>
<protein>
    <submittedName>
        <fullName evidence="2">Uncharacterized protein</fullName>
    </submittedName>
</protein>
<proteinExistence type="predicted"/>
<comment type="caution">
    <text evidence="2">The sequence shown here is derived from an EMBL/GenBank/DDBJ whole genome shotgun (WGS) entry which is preliminary data.</text>
</comment>
<sequence length="126" mass="14200">MWCSGFSLALFFFSSYCCSYFFFFFCLYLTMAQFHCLYFSPSSCSNSMKYPPIHAQSHPKPNPVYAVVEEVPCILTQLRLKSSPVQHRCSSGRLVPFTACTTLEASPDTCSYRARYKVGTSSSSSV</sequence>